<evidence type="ECO:0000256" key="6">
    <source>
        <dbReference type="HAMAP-Rule" id="MF_01186"/>
    </source>
</evidence>
<dbReference type="GO" id="GO:0009279">
    <property type="term" value="C:cell outer membrane"/>
    <property type="evidence" value="ECO:0007669"/>
    <property type="project" value="UniProtKB-SubCell"/>
</dbReference>
<keyword evidence="3 6" id="KW-0564">Palmitate</keyword>
<dbReference type="STRING" id="247633.GP2143_00702"/>
<evidence type="ECO:0000256" key="3">
    <source>
        <dbReference type="ARBA" id="ARBA00023139"/>
    </source>
</evidence>
<comment type="similarity">
    <text evidence="6">Belongs to the LptE lipoprotein family.</text>
</comment>
<protein>
    <recommendedName>
        <fullName evidence="6">LPS-assembly lipoprotein LptE</fullName>
    </recommendedName>
</protein>
<gene>
    <name evidence="6" type="primary">lptE</name>
    <name evidence="7" type="ORF">GP2143_00702</name>
</gene>
<evidence type="ECO:0000256" key="1">
    <source>
        <dbReference type="ARBA" id="ARBA00022729"/>
    </source>
</evidence>
<dbReference type="GO" id="GO:1990351">
    <property type="term" value="C:transporter complex"/>
    <property type="evidence" value="ECO:0007669"/>
    <property type="project" value="TreeGrafter"/>
</dbReference>
<dbReference type="GO" id="GO:0001530">
    <property type="term" value="F:lipopolysaccharide binding"/>
    <property type="evidence" value="ECO:0007669"/>
    <property type="project" value="TreeGrafter"/>
</dbReference>
<dbReference type="Gene3D" id="3.30.160.150">
    <property type="entry name" value="Lipoprotein like domain"/>
    <property type="match status" value="1"/>
</dbReference>
<comment type="function">
    <text evidence="6">Together with LptD, is involved in the assembly of lipopolysaccharide (LPS) at the surface of the outer membrane. Required for the proper assembly of LptD. Binds LPS and may serve as the LPS recognition site at the outer membrane.</text>
</comment>
<keyword evidence="8" id="KW-1185">Reference proteome</keyword>
<dbReference type="OrthoDB" id="7349153at2"/>
<comment type="subcellular location">
    <subcellularLocation>
        <location evidence="6">Cell outer membrane</location>
        <topology evidence="6">Lipid-anchor</topology>
    </subcellularLocation>
</comment>
<dbReference type="PANTHER" id="PTHR38098:SF1">
    <property type="entry name" value="LPS-ASSEMBLY LIPOPROTEIN LPTE"/>
    <property type="match status" value="1"/>
</dbReference>
<name>A0YF18_9GAMM</name>
<dbReference type="PANTHER" id="PTHR38098">
    <property type="entry name" value="LPS-ASSEMBLY LIPOPROTEIN LPTE"/>
    <property type="match status" value="1"/>
</dbReference>
<comment type="caution">
    <text evidence="7">The sequence shown here is derived from an EMBL/GenBank/DDBJ whole genome shotgun (WGS) entry which is preliminary data.</text>
</comment>
<reference evidence="7 8" key="1">
    <citation type="journal article" date="2010" name="J. Bacteriol.">
        <title>Genome sequence of the oligotrophic marine Gammaproteobacterium HTCC2143, isolated from the Oregon Coast.</title>
        <authorList>
            <person name="Oh H.M."/>
            <person name="Kang I."/>
            <person name="Ferriera S."/>
            <person name="Giovannoni S.J."/>
            <person name="Cho J.C."/>
        </authorList>
    </citation>
    <scope>NUCLEOTIDE SEQUENCE [LARGE SCALE GENOMIC DNA]</scope>
    <source>
        <strain evidence="7 8">HTCC2143</strain>
    </source>
</reference>
<dbReference type="HAMAP" id="MF_01186">
    <property type="entry name" value="LPS_assembly_LptE"/>
    <property type="match status" value="1"/>
</dbReference>
<dbReference type="InterPro" id="IPR007485">
    <property type="entry name" value="LPS_assembly_LptE"/>
</dbReference>
<keyword evidence="4 6" id="KW-0998">Cell outer membrane</keyword>
<evidence type="ECO:0000256" key="4">
    <source>
        <dbReference type="ARBA" id="ARBA00023237"/>
    </source>
</evidence>
<proteinExistence type="inferred from homology"/>
<keyword evidence="5 6" id="KW-0449">Lipoprotein</keyword>
<dbReference type="AlphaFoldDB" id="A0YF18"/>
<evidence type="ECO:0000313" key="8">
    <source>
        <dbReference type="Proteomes" id="UP000004931"/>
    </source>
</evidence>
<comment type="subunit">
    <text evidence="6">Component of the lipopolysaccharide transport and assembly complex. Interacts with LptD.</text>
</comment>
<dbReference type="PROSITE" id="PS51257">
    <property type="entry name" value="PROKAR_LIPOPROTEIN"/>
    <property type="match status" value="1"/>
</dbReference>
<keyword evidence="2 6" id="KW-0472">Membrane</keyword>
<dbReference type="Pfam" id="PF04390">
    <property type="entry name" value="LptE"/>
    <property type="match status" value="1"/>
</dbReference>
<accession>A0YF18</accession>
<dbReference type="Proteomes" id="UP000004931">
    <property type="component" value="Unassembled WGS sequence"/>
</dbReference>
<dbReference type="EMBL" id="AAVT01000007">
    <property type="protein sequence ID" value="EAW30613.1"/>
    <property type="molecule type" value="Genomic_DNA"/>
</dbReference>
<dbReference type="GO" id="GO:0043165">
    <property type="term" value="P:Gram-negative-bacterium-type cell outer membrane assembly"/>
    <property type="evidence" value="ECO:0007669"/>
    <property type="project" value="UniProtKB-UniRule"/>
</dbReference>
<keyword evidence="1 6" id="KW-0732">Signal</keyword>
<organism evidence="7 8">
    <name type="scientific">marine gamma proteobacterium HTCC2143</name>
    <dbReference type="NCBI Taxonomy" id="247633"/>
    <lineage>
        <taxon>Bacteria</taxon>
        <taxon>Pseudomonadati</taxon>
        <taxon>Pseudomonadota</taxon>
        <taxon>Gammaproteobacteria</taxon>
        <taxon>Cellvibrionales</taxon>
        <taxon>Spongiibacteraceae</taxon>
        <taxon>BD1-7 clade</taxon>
    </lineage>
</organism>
<evidence type="ECO:0000256" key="5">
    <source>
        <dbReference type="ARBA" id="ARBA00023288"/>
    </source>
</evidence>
<dbReference type="GO" id="GO:0015920">
    <property type="term" value="P:lipopolysaccharide transport"/>
    <property type="evidence" value="ECO:0007669"/>
    <property type="project" value="TreeGrafter"/>
</dbReference>
<evidence type="ECO:0000256" key="2">
    <source>
        <dbReference type="ARBA" id="ARBA00023136"/>
    </source>
</evidence>
<sequence>MELFQRIHRRLLLISAIVLISACGFQLRGNVDLPLGVEPIYIGGIEKTSQLAVELRNLLTSSGIQLSDQAADANYQLNVLNSLSTKRSTALGERALIIEYQLIETVNFELLNKNGQRVLGPNKITERKIMPNDPNKIVSANEEEKILRREMLQNLAAKIARQLQSFNFDSPTKAGNE</sequence>
<evidence type="ECO:0000313" key="7">
    <source>
        <dbReference type="EMBL" id="EAW30613.1"/>
    </source>
</evidence>
<dbReference type="eggNOG" id="COG2980">
    <property type="taxonomic scope" value="Bacteria"/>
</dbReference>